<evidence type="ECO:0000256" key="6">
    <source>
        <dbReference type="ARBA" id="ARBA00022729"/>
    </source>
</evidence>
<keyword evidence="13" id="KW-1185">Reference proteome</keyword>
<dbReference type="AlphaFoldDB" id="A0A0P8A128"/>
<proteinExistence type="inferred from homology"/>
<dbReference type="InterPro" id="IPR006059">
    <property type="entry name" value="SBP"/>
</dbReference>
<reference evidence="10 12" key="1">
    <citation type="submission" date="2015-09" db="EMBL/GenBank/DDBJ databases">
        <title>Identification and resolution of microdiversity through metagenomic sequencing of parallel consortia.</title>
        <authorList>
            <person name="Nelson W.C."/>
            <person name="Romine M.F."/>
            <person name="Lindemann S.R."/>
        </authorList>
    </citation>
    <scope>NUCLEOTIDE SEQUENCE [LARGE SCALE GENOMIC DNA]</scope>
    <source>
        <strain evidence="10">HL-109</strain>
    </source>
</reference>
<accession>A0A0P8A128</accession>
<dbReference type="RefSeq" id="WP_074444592.1">
    <property type="nucleotide sequence ID" value="NZ_FMBM01000002.1"/>
</dbReference>
<dbReference type="Gene3D" id="3.40.190.10">
    <property type="entry name" value="Periplasmic binding protein-like II"/>
    <property type="match status" value="2"/>
</dbReference>
<protein>
    <recommendedName>
        <fullName evidence="4">sn-glycerol-3-phosphate-binding periplasmic protein UgpB</fullName>
    </recommendedName>
</protein>
<keyword evidence="7" id="KW-0574">Periplasm</keyword>
<evidence type="ECO:0000256" key="2">
    <source>
        <dbReference type="ARBA" id="ARBA00008520"/>
    </source>
</evidence>
<dbReference type="GO" id="GO:0042597">
    <property type="term" value="C:periplasmic space"/>
    <property type="evidence" value="ECO:0007669"/>
    <property type="project" value="UniProtKB-SubCell"/>
</dbReference>
<feature type="signal peptide" evidence="9">
    <location>
        <begin position="1"/>
        <end position="25"/>
    </location>
</feature>
<evidence type="ECO:0000313" key="11">
    <source>
        <dbReference type="EMBL" id="SCC80753.1"/>
    </source>
</evidence>
<keyword evidence="5" id="KW-0813">Transport</keyword>
<dbReference type="STRING" id="1653334.GA0071312_1678"/>
<dbReference type="EMBL" id="FMBM01000002">
    <property type="protein sequence ID" value="SCC80753.1"/>
    <property type="molecule type" value="Genomic_DNA"/>
</dbReference>
<evidence type="ECO:0000256" key="3">
    <source>
        <dbReference type="ARBA" id="ARBA00011557"/>
    </source>
</evidence>
<feature type="chain" id="PRO_5006147587" description="sn-glycerol-3-phosphate-binding periplasmic protein UgpB" evidence="9">
    <location>
        <begin position="26"/>
        <end position="441"/>
    </location>
</feature>
<dbReference type="InterPro" id="IPR050490">
    <property type="entry name" value="Bact_solute-bd_prot1"/>
</dbReference>
<comment type="similarity">
    <text evidence="2">Belongs to the bacterial solute-binding protein 1 family.</text>
</comment>
<evidence type="ECO:0000313" key="10">
    <source>
        <dbReference type="EMBL" id="KPQ08860.1"/>
    </source>
</evidence>
<dbReference type="Pfam" id="PF13416">
    <property type="entry name" value="SBP_bac_8"/>
    <property type="match status" value="1"/>
</dbReference>
<dbReference type="Proteomes" id="UP000182800">
    <property type="component" value="Unassembled WGS sequence"/>
</dbReference>
<organism evidence="10 12">
    <name type="scientific">Saliniramus fredricksonii</name>
    <dbReference type="NCBI Taxonomy" id="1653334"/>
    <lineage>
        <taxon>Bacteria</taxon>
        <taxon>Pseudomonadati</taxon>
        <taxon>Pseudomonadota</taxon>
        <taxon>Alphaproteobacteria</taxon>
        <taxon>Hyphomicrobiales</taxon>
        <taxon>Salinarimonadaceae</taxon>
        <taxon>Saliniramus</taxon>
    </lineage>
</organism>
<dbReference type="CDD" id="cd14748">
    <property type="entry name" value="PBP2_UgpB"/>
    <property type="match status" value="1"/>
</dbReference>
<keyword evidence="6 9" id="KW-0732">Signal</keyword>
<evidence type="ECO:0000256" key="8">
    <source>
        <dbReference type="ARBA" id="ARBA00034473"/>
    </source>
</evidence>
<evidence type="ECO:0000313" key="13">
    <source>
        <dbReference type="Proteomes" id="UP000182800"/>
    </source>
</evidence>
<comment type="caution">
    <text evidence="10">The sequence shown here is derived from an EMBL/GenBank/DDBJ whole genome shotgun (WGS) entry which is preliminary data.</text>
</comment>
<dbReference type="EMBL" id="LJSX01000040">
    <property type="protein sequence ID" value="KPQ08860.1"/>
    <property type="molecule type" value="Genomic_DNA"/>
</dbReference>
<sequence length="441" mass="48402">MTFTRTLLAASTAMILVAGATSAQAQPVEIDFWHAMGGELGDRTQEVVDGFNASQNEFRVNAVYRGNYTETLTSAIAAFRAGEQPNLVQVFEVGTASMMAAEGAIYPVYQLMQEHGRDWDPSVYLPSVVGYYADPDGNMLSMPFNSSTPVMYYNRDAMEAAGLDPDAPPATWGELAEMSRTIIEAGAAECGFTTGWQSWVQLENFSALHNVPFATNANGFEGLDTEFAFNSDLHKRHIANMQEWQGEDVFRYAGRRSDSAPAFYNGECAFYMNSSAAQAGVEANTEFDFGVAMLPYYDDVAGAPQNSIIGGATLWVLNGHSDEENAATAAFFDYLSQAEVQADWHQVTGYLPITMAAFELSQEQGFYEANPGTDTSILQMTLNEPTEHSRGLRLGNFVQIRDIINEELEEVWSGNKSAQEALDDAARRGDDLLRQFEADNS</sequence>
<evidence type="ECO:0000256" key="7">
    <source>
        <dbReference type="ARBA" id="ARBA00022764"/>
    </source>
</evidence>
<comment type="function">
    <text evidence="8">Part of the ABC transporter complex UgpBAEC involved in sn-glycerol-3-phosphate (G3P) import. Binds G3P.</text>
</comment>
<evidence type="ECO:0000256" key="9">
    <source>
        <dbReference type="SAM" id="SignalP"/>
    </source>
</evidence>
<dbReference type="PANTHER" id="PTHR43649:SF31">
    <property type="entry name" value="SN-GLYCEROL-3-PHOSPHATE-BINDING PERIPLASMIC PROTEIN UGPB"/>
    <property type="match status" value="1"/>
</dbReference>
<name>A0A0P8A128_9HYPH</name>
<dbReference type="SUPFAM" id="SSF53850">
    <property type="entry name" value="Periplasmic binding protein-like II"/>
    <property type="match status" value="1"/>
</dbReference>
<comment type="subcellular location">
    <subcellularLocation>
        <location evidence="1">Periplasm</location>
    </subcellularLocation>
</comment>
<comment type="subunit">
    <text evidence="3">The complex is composed of two ATP-binding proteins (UgpC), two transmembrane proteins (UgpA and UgpE) and a solute-binding protein (UgpB).</text>
</comment>
<evidence type="ECO:0000313" key="12">
    <source>
        <dbReference type="Proteomes" id="UP000050497"/>
    </source>
</evidence>
<dbReference type="Proteomes" id="UP000050497">
    <property type="component" value="Unassembled WGS sequence"/>
</dbReference>
<evidence type="ECO:0000256" key="1">
    <source>
        <dbReference type="ARBA" id="ARBA00004418"/>
    </source>
</evidence>
<evidence type="ECO:0000256" key="5">
    <source>
        <dbReference type="ARBA" id="ARBA00022448"/>
    </source>
</evidence>
<dbReference type="PATRIC" id="fig|1653334.4.peg.1358"/>
<reference evidence="11 13" key="2">
    <citation type="submission" date="2016-08" db="EMBL/GenBank/DDBJ databases">
        <authorList>
            <person name="Varghese N."/>
            <person name="Submissions Spin"/>
        </authorList>
    </citation>
    <scope>NUCLEOTIDE SEQUENCE [LARGE SCALE GENOMIC DNA]</scope>
    <source>
        <strain evidence="11 13">HL-109</strain>
    </source>
</reference>
<dbReference type="PANTHER" id="PTHR43649">
    <property type="entry name" value="ARABINOSE-BINDING PROTEIN-RELATED"/>
    <property type="match status" value="1"/>
</dbReference>
<evidence type="ECO:0000256" key="4">
    <source>
        <dbReference type="ARBA" id="ARBA00017470"/>
    </source>
</evidence>
<dbReference type="NCBIfam" id="NF008211">
    <property type="entry name" value="PRK10974.1"/>
    <property type="match status" value="1"/>
</dbReference>
<gene>
    <name evidence="10" type="primary">ugpB-2</name>
    <name evidence="11" type="ORF">GA0071312_1678</name>
    <name evidence="10" type="ORF">HLUCCO17_16965</name>
</gene>